<proteinExistence type="predicted"/>
<accession>A0ABR7WZ01</accession>
<evidence type="ECO:0000313" key="1">
    <source>
        <dbReference type="EMBL" id="MBD1367413.1"/>
    </source>
</evidence>
<organism evidence="1 2">
    <name type="scientific">Mucilaginibacter pankratovii</name>
    <dbReference type="NCBI Taxonomy" id="2772110"/>
    <lineage>
        <taxon>Bacteria</taxon>
        <taxon>Pseudomonadati</taxon>
        <taxon>Bacteroidota</taxon>
        <taxon>Sphingobacteriia</taxon>
        <taxon>Sphingobacteriales</taxon>
        <taxon>Sphingobacteriaceae</taxon>
        <taxon>Mucilaginibacter</taxon>
    </lineage>
</organism>
<gene>
    <name evidence="1" type="ORF">IDJ77_26620</name>
</gene>
<protein>
    <submittedName>
        <fullName evidence="1">Uncharacterized protein</fullName>
    </submittedName>
</protein>
<sequence>MERLTIQVPEKKSKLVKSLLKELGVIVETEAQRLVNEFDSRNVPGEVPSMDEIVEEIRLMRAEKSR</sequence>
<dbReference type="EMBL" id="JACWMY010000020">
    <property type="protein sequence ID" value="MBD1367413.1"/>
    <property type="molecule type" value="Genomic_DNA"/>
</dbReference>
<dbReference type="RefSeq" id="WP_191192047.1">
    <property type="nucleotide sequence ID" value="NZ_JACWMY010000020.1"/>
</dbReference>
<name>A0ABR7WZ01_9SPHI</name>
<keyword evidence="2" id="KW-1185">Reference proteome</keyword>
<comment type="caution">
    <text evidence="1">The sequence shown here is derived from an EMBL/GenBank/DDBJ whole genome shotgun (WGS) entry which is preliminary data.</text>
</comment>
<evidence type="ECO:0000313" key="2">
    <source>
        <dbReference type="Proteomes" id="UP000606600"/>
    </source>
</evidence>
<reference evidence="1 2" key="1">
    <citation type="submission" date="2020-09" db="EMBL/GenBank/DDBJ databases">
        <title>Novel species of Mucilaginibacter isolated from a glacier on the Tibetan Plateau.</title>
        <authorList>
            <person name="Liu Q."/>
            <person name="Xin Y.-H."/>
        </authorList>
    </citation>
    <scope>NUCLEOTIDE SEQUENCE [LARGE SCALE GENOMIC DNA]</scope>
    <source>
        <strain evidence="1 2">ZT4R22</strain>
    </source>
</reference>
<dbReference type="Proteomes" id="UP000606600">
    <property type="component" value="Unassembled WGS sequence"/>
</dbReference>